<dbReference type="Proteomes" id="UP001164539">
    <property type="component" value="Chromosome 2"/>
</dbReference>
<dbReference type="EMBL" id="CM051395">
    <property type="protein sequence ID" value="KAJ4725642.1"/>
    <property type="molecule type" value="Genomic_DNA"/>
</dbReference>
<reference evidence="1 2" key="1">
    <citation type="journal article" date="2023" name="Science">
        <title>Complex scaffold remodeling in plant triterpene biosynthesis.</title>
        <authorList>
            <person name="De La Pena R."/>
            <person name="Hodgson H."/>
            <person name="Liu J.C."/>
            <person name="Stephenson M.J."/>
            <person name="Martin A.C."/>
            <person name="Owen C."/>
            <person name="Harkess A."/>
            <person name="Leebens-Mack J."/>
            <person name="Jimenez L.E."/>
            <person name="Osbourn A."/>
            <person name="Sattely E.S."/>
        </authorList>
    </citation>
    <scope>NUCLEOTIDE SEQUENCE [LARGE SCALE GENOMIC DNA]</scope>
    <source>
        <strain evidence="2">cv. JPN11</strain>
        <tissue evidence="1">Leaf</tissue>
    </source>
</reference>
<organism evidence="1 2">
    <name type="scientific">Melia azedarach</name>
    <name type="common">Chinaberry tree</name>
    <dbReference type="NCBI Taxonomy" id="155640"/>
    <lineage>
        <taxon>Eukaryota</taxon>
        <taxon>Viridiplantae</taxon>
        <taxon>Streptophyta</taxon>
        <taxon>Embryophyta</taxon>
        <taxon>Tracheophyta</taxon>
        <taxon>Spermatophyta</taxon>
        <taxon>Magnoliopsida</taxon>
        <taxon>eudicotyledons</taxon>
        <taxon>Gunneridae</taxon>
        <taxon>Pentapetalae</taxon>
        <taxon>rosids</taxon>
        <taxon>malvids</taxon>
        <taxon>Sapindales</taxon>
        <taxon>Meliaceae</taxon>
        <taxon>Melia</taxon>
    </lineage>
</organism>
<evidence type="ECO:0000313" key="1">
    <source>
        <dbReference type="EMBL" id="KAJ4725642.1"/>
    </source>
</evidence>
<evidence type="ECO:0000313" key="2">
    <source>
        <dbReference type="Proteomes" id="UP001164539"/>
    </source>
</evidence>
<name>A0ACC1YR06_MELAZ</name>
<accession>A0ACC1YR06</accession>
<sequence>MGKERVVSKEMIDSLDTRLARVEISLGDIHKRLDFLDDRAKDDVKWVSQDGCKEFMMRGSDTRCRSRGFVWAAEFCRLSRLCGERRLACRSARKMVLRLQGLVVQRNVEASYGDCRNDFREVRRVGAGSCGQQRSAVDRTQVLETELDEGVKHSGGGGCHGPPRRKRGCCNAEAHQRTSSSTRAWMPCLPTLKRASRMVRAMNSAAGEQYPVS</sequence>
<keyword evidence="2" id="KW-1185">Reference proteome</keyword>
<comment type="caution">
    <text evidence="1">The sequence shown here is derived from an EMBL/GenBank/DDBJ whole genome shotgun (WGS) entry which is preliminary data.</text>
</comment>
<gene>
    <name evidence="1" type="ORF">OWV82_004481</name>
</gene>
<proteinExistence type="predicted"/>
<protein>
    <submittedName>
        <fullName evidence="1">Uncharacterized protein</fullName>
    </submittedName>
</protein>